<dbReference type="InterPro" id="IPR041588">
    <property type="entry name" value="Integrase_H2C2"/>
</dbReference>
<dbReference type="InterPro" id="IPR043128">
    <property type="entry name" value="Rev_trsase/Diguanyl_cyclase"/>
</dbReference>
<dbReference type="AlphaFoldDB" id="A0A699JEN8"/>
<dbReference type="GO" id="GO:0016787">
    <property type="term" value="F:hydrolase activity"/>
    <property type="evidence" value="ECO:0007669"/>
    <property type="project" value="UniProtKB-KW"/>
</dbReference>
<dbReference type="Pfam" id="PF17917">
    <property type="entry name" value="RT_RNaseH"/>
    <property type="match status" value="1"/>
</dbReference>
<dbReference type="PANTHER" id="PTHR37984:SF5">
    <property type="entry name" value="PROTEIN NYNRIN-LIKE"/>
    <property type="match status" value="1"/>
</dbReference>
<dbReference type="InterPro" id="IPR043502">
    <property type="entry name" value="DNA/RNA_pol_sf"/>
</dbReference>
<dbReference type="GO" id="GO:0003964">
    <property type="term" value="F:RNA-directed DNA polymerase activity"/>
    <property type="evidence" value="ECO:0007669"/>
    <property type="project" value="UniProtKB-KW"/>
</dbReference>
<evidence type="ECO:0000256" key="4">
    <source>
        <dbReference type="ARBA" id="ARBA00022759"/>
    </source>
</evidence>
<feature type="domain" description="Integrase zinc-binding" evidence="8">
    <location>
        <begin position="172"/>
        <end position="227"/>
    </location>
</feature>
<keyword evidence="1" id="KW-0808">Transferase</keyword>
<dbReference type="InterPro" id="IPR041373">
    <property type="entry name" value="RT_RNaseH"/>
</dbReference>
<accession>A0A699JEN8</accession>
<dbReference type="Gene3D" id="1.10.340.70">
    <property type="match status" value="1"/>
</dbReference>
<feature type="domain" description="Reverse transcriptase RNase H-like" evidence="7">
    <location>
        <begin position="95"/>
        <end position="131"/>
    </location>
</feature>
<feature type="non-terminal residue" evidence="9">
    <location>
        <position position="1"/>
    </location>
</feature>
<organism evidence="9">
    <name type="scientific">Tanacetum cinerariifolium</name>
    <name type="common">Dalmatian daisy</name>
    <name type="synonym">Chrysanthemum cinerariifolium</name>
    <dbReference type="NCBI Taxonomy" id="118510"/>
    <lineage>
        <taxon>Eukaryota</taxon>
        <taxon>Viridiplantae</taxon>
        <taxon>Streptophyta</taxon>
        <taxon>Embryophyta</taxon>
        <taxon>Tracheophyta</taxon>
        <taxon>Spermatophyta</taxon>
        <taxon>Magnoliopsida</taxon>
        <taxon>eudicotyledons</taxon>
        <taxon>Gunneridae</taxon>
        <taxon>Pentapetalae</taxon>
        <taxon>asterids</taxon>
        <taxon>campanulids</taxon>
        <taxon>Asterales</taxon>
        <taxon>Asteraceae</taxon>
        <taxon>Asteroideae</taxon>
        <taxon>Anthemideae</taxon>
        <taxon>Anthemidinae</taxon>
        <taxon>Tanacetum</taxon>
    </lineage>
</organism>
<comment type="caution">
    <text evidence="9">The sequence shown here is derived from an EMBL/GenBank/DDBJ whole genome shotgun (WGS) entry which is preliminary data.</text>
</comment>
<proteinExistence type="predicted"/>
<keyword evidence="2" id="KW-0548">Nucleotidyltransferase</keyword>
<evidence type="ECO:0000256" key="6">
    <source>
        <dbReference type="ARBA" id="ARBA00022918"/>
    </source>
</evidence>
<keyword evidence="5" id="KW-0378">Hydrolase</keyword>
<evidence type="ECO:0000256" key="1">
    <source>
        <dbReference type="ARBA" id="ARBA00022679"/>
    </source>
</evidence>
<sequence length="316" mass="37111">EILIYSRRKEEHEEHLKLTLEFLKKEEFKGINVDHAKIKDIKNWVTPTTPTKIRQFLGLASYYERFIEGLLKIAEALTKLTQKKVRLGIKIRVRLGDVLMHKEKVIAYASRQLNVHEKNYTTHDLELGPIILDAQVEEVKEENLHGMGKEFETHLDRTPCFINRSWLPDFSRLRDLIMHESHKSKYSIHLRSDKMYHDLKKLYLWPNMKTDIATYVSICLTCSNVKAEYHKPSCLLVQPEIAQWKCEGITMYFIMKLLKTLSGYQTIWLIIDHLTKSAHFLPIKKIDKIKRLTRLYLKEVVSGHGVLVSTISDRDS</sequence>
<evidence type="ECO:0000313" key="9">
    <source>
        <dbReference type="EMBL" id="GFA30473.1"/>
    </source>
</evidence>
<protein>
    <submittedName>
        <fullName evidence="9">Reverse transcriptase domain-containing protein</fullName>
    </submittedName>
</protein>
<dbReference type="PANTHER" id="PTHR37984">
    <property type="entry name" value="PROTEIN CBG26694"/>
    <property type="match status" value="1"/>
</dbReference>
<dbReference type="InterPro" id="IPR050951">
    <property type="entry name" value="Retrovirus_Pol_polyprotein"/>
</dbReference>
<name>A0A699JEN8_TANCI</name>
<dbReference type="Gene3D" id="3.30.70.270">
    <property type="match status" value="1"/>
</dbReference>
<keyword evidence="3" id="KW-0540">Nuclease</keyword>
<evidence type="ECO:0000256" key="5">
    <source>
        <dbReference type="ARBA" id="ARBA00022801"/>
    </source>
</evidence>
<keyword evidence="4" id="KW-0255">Endonuclease</keyword>
<dbReference type="SUPFAM" id="SSF56672">
    <property type="entry name" value="DNA/RNA polymerases"/>
    <property type="match status" value="1"/>
</dbReference>
<evidence type="ECO:0000259" key="8">
    <source>
        <dbReference type="Pfam" id="PF17921"/>
    </source>
</evidence>
<evidence type="ECO:0000259" key="7">
    <source>
        <dbReference type="Pfam" id="PF17917"/>
    </source>
</evidence>
<evidence type="ECO:0000256" key="2">
    <source>
        <dbReference type="ARBA" id="ARBA00022695"/>
    </source>
</evidence>
<reference evidence="9" key="1">
    <citation type="journal article" date="2019" name="Sci. Rep.">
        <title>Draft genome of Tanacetum cinerariifolium, the natural source of mosquito coil.</title>
        <authorList>
            <person name="Yamashiro T."/>
            <person name="Shiraishi A."/>
            <person name="Satake H."/>
            <person name="Nakayama K."/>
        </authorList>
    </citation>
    <scope>NUCLEOTIDE SEQUENCE</scope>
</reference>
<evidence type="ECO:0000256" key="3">
    <source>
        <dbReference type="ARBA" id="ARBA00022722"/>
    </source>
</evidence>
<dbReference type="Pfam" id="PF17921">
    <property type="entry name" value="Integrase_H2C2"/>
    <property type="match status" value="1"/>
</dbReference>
<gene>
    <name evidence="9" type="ORF">Tci_602445</name>
</gene>
<dbReference type="EMBL" id="BKCJ010401463">
    <property type="protein sequence ID" value="GFA30473.1"/>
    <property type="molecule type" value="Genomic_DNA"/>
</dbReference>
<dbReference type="GO" id="GO:0004519">
    <property type="term" value="F:endonuclease activity"/>
    <property type="evidence" value="ECO:0007669"/>
    <property type="project" value="UniProtKB-KW"/>
</dbReference>
<keyword evidence="6 9" id="KW-0695">RNA-directed DNA polymerase</keyword>